<dbReference type="EMBL" id="JABAIL010000004">
    <property type="protein sequence ID" value="NLR92172.1"/>
    <property type="molecule type" value="Genomic_DNA"/>
</dbReference>
<evidence type="ECO:0000313" key="1">
    <source>
        <dbReference type="EMBL" id="NLR92172.1"/>
    </source>
</evidence>
<organism evidence="1 2">
    <name type="scientific">Flammeovirga agarivorans</name>
    <dbReference type="NCBI Taxonomy" id="2726742"/>
    <lineage>
        <taxon>Bacteria</taxon>
        <taxon>Pseudomonadati</taxon>
        <taxon>Bacteroidota</taxon>
        <taxon>Cytophagia</taxon>
        <taxon>Cytophagales</taxon>
        <taxon>Flammeovirgaceae</taxon>
        <taxon>Flammeovirga</taxon>
    </lineage>
</organism>
<evidence type="ECO:0000313" key="2">
    <source>
        <dbReference type="Proteomes" id="UP000585050"/>
    </source>
</evidence>
<proteinExistence type="predicted"/>
<dbReference type="RefSeq" id="WP_168882892.1">
    <property type="nucleotide sequence ID" value="NZ_JABAIL010000004.1"/>
</dbReference>
<gene>
    <name evidence="1" type="ORF">HGP29_13175</name>
</gene>
<keyword evidence="2" id="KW-1185">Reference proteome</keyword>
<protein>
    <submittedName>
        <fullName evidence="1">Uncharacterized protein</fullName>
    </submittedName>
</protein>
<dbReference type="AlphaFoldDB" id="A0A7X8SL77"/>
<sequence length="108" mass="12738">MYSKKVKFYRRLLEAVELSARTPQRKEKIKQRIQYIMRLKPFDEISKGVVFETKSSIFVVGTQLPDMKIKGKRVVGLTTDSPLYRIFKGKKDGDRVWYGNEMEQISIF</sequence>
<name>A0A7X8SL77_9BACT</name>
<accession>A0A7X8SL77</accession>
<reference evidence="1 2" key="1">
    <citation type="submission" date="2020-04" db="EMBL/GenBank/DDBJ databases">
        <title>Flammeovirga sp. SR4, a novel species isolated from seawater.</title>
        <authorList>
            <person name="Wang X."/>
        </authorList>
    </citation>
    <scope>NUCLEOTIDE SEQUENCE [LARGE SCALE GENOMIC DNA]</scope>
    <source>
        <strain evidence="1 2">SR4</strain>
    </source>
</reference>
<dbReference type="Proteomes" id="UP000585050">
    <property type="component" value="Unassembled WGS sequence"/>
</dbReference>
<comment type="caution">
    <text evidence="1">The sequence shown here is derived from an EMBL/GenBank/DDBJ whole genome shotgun (WGS) entry which is preliminary data.</text>
</comment>